<dbReference type="EMBL" id="LR881466">
    <property type="protein sequence ID" value="CAD5311743.1"/>
    <property type="molecule type" value="Genomic_DNA"/>
</dbReference>
<dbReference type="Proteomes" id="UP000516314">
    <property type="component" value="Chromosome 1"/>
</dbReference>
<dbReference type="AlphaFoldDB" id="A0A7G2DQC5"/>
<reference evidence="1 2" key="1">
    <citation type="submission" date="2020-09" db="EMBL/GenBank/DDBJ databases">
        <authorList>
            <person name="Ashkenazy H."/>
        </authorList>
    </citation>
    <scope>NUCLEOTIDE SEQUENCE [LARGE SCALE GENOMIC DNA]</scope>
    <source>
        <strain evidence="2">cv. Cdm-0</strain>
    </source>
</reference>
<accession>A0A7G2DQC5</accession>
<evidence type="ECO:0000313" key="1">
    <source>
        <dbReference type="EMBL" id="CAD5311743.1"/>
    </source>
</evidence>
<gene>
    <name evidence="1" type="ORF">AT9943_LOCUS334</name>
</gene>
<name>A0A7G2DQC5_ARATH</name>
<proteinExistence type="predicted"/>
<sequence>MYASKLGKVLISNGKTARSVPLYRTFVSASPRPLQVTKMTKDVTEKVTETTDTITEKAKGSVSGVLGTAKNATDIIKNKILGGD</sequence>
<evidence type="ECO:0000313" key="2">
    <source>
        <dbReference type="Proteomes" id="UP000516314"/>
    </source>
</evidence>
<organism evidence="1 2">
    <name type="scientific">Arabidopsis thaliana</name>
    <name type="common">Mouse-ear cress</name>
    <dbReference type="NCBI Taxonomy" id="3702"/>
    <lineage>
        <taxon>Eukaryota</taxon>
        <taxon>Viridiplantae</taxon>
        <taxon>Streptophyta</taxon>
        <taxon>Embryophyta</taxon>
        <taxon>Tracheophyta</taxon>
        <taxon>Spermatophyta</taxon>
        <taxon>Magnoliopsida</taxon>
        <taxon>eudicotyledons</taxon>
        <taxon>Gunneridae</taxon>
        <taxon>Pentapetalae</taxon>
        <taxon>rosids</taxon>
        <taxon>malvids</taxon>
        <taxon>Brassicales</taxon>
        <taxon>Brassicaceae</taxon>
        <taxon>Camelineae</taxon>
        <taxon>Arabidopsis</taxon>
    </lineage>
</organism>
<protein>
    <submittedName>
        <fullName evidence="1">(thale cress) hypothetical protein</fullName>
    </submittedName>
</protein>